<gene>
    <name evidence="1" type="ORF">ACFPFW_07270</name>
</gene>
<protein>
    <submittedName>
        <fullName evidence="1">Uncharacterized protein</fullName>
    </submittedName>
</protein>
<accession>A0ABV9YYZ6</accession>
<dbReference type="EMBL" id="JBHSJF010000006">
    <property type="protein sequence ID" value="MFC5067816.1"/>
    <property type="molecule type" value="Genomic_DNA"/>
</dbReference>
<keyword evidence="2" id="KW-1185">Reference proteome</keyword>
<proteinExistence type="predicted"/>
<organism evidence="1 2">
    <name type="scientific">Flaviflagellibacter deserti</name>
    <dbReference type="NCBI Taxonomy" id="2267266"/>
    <lineage>
        <taxon>Bacteria</taxon>
        <taxon>Pseudomonadati</taxon>
        <taxon>Pseudomonadota</taxon>
        <taxon>Alphaproteobacteria</taxon>
        <taxon>Hyphomicrobiales</taxon>
        <taxon>Flaviflagellibacter</taxon>
    </lineage>
</organism>
<sequence length="510" mass="53320">MPAIIRGSVDIETCPGLTLGTGLSQAARQANYTILQGALDSAHANGRFVELYNGTIEIEGGRVEAGSNLGLQFKSDIRGVYGAGESYSFIAQFEADHPAVTLGETGNVKVYGGQYRDFGVYHGVSGTANSRGILLGAHFKSRFQNLSIQHLDGFHPSIGISHMAGCDFFSNVMETISACSGQVNLYSMTVNGTGSIWNNFYAGGGALPPTESSNTNLVVLSGTAVNINGTFQGVFNQLNIEWCVGAAFLLVQNSPGIVFNSVHFERNKPTGANPSFVRVFTGISTPVFSGVQFFNNNIKVAYATNSCALFSVGGGSQATVNGLEIRQDSISTNYGGVDRSVVLAKFDGDTAVGNYESFKATKISVGSQNRAAGFDLDASLPSATYGVIGNCAEYTYRRGRSKTRGAVIHAVSGNTTQNVWGCHESPTVVVAGAITADKKILIKDRQAPSGFGSGAPTPAGSAITTHRTSAATGAFNVLIRDSGDLSTIETLASANTESLVVTNATTIVAD</sequence>
<evidence type="ECO:0000313" key="2">
    <source>
        <dbReference type="Proteomes" id="UP001595796"/>
    </source>
</evidence>
<reference evidence="2" key="1">
    <citation type="journal article" date="2019" name="Int. J. Syst. Evol. Microbiol.">
        <title>The Global Catalogue of Microorganisms (GCM) 10K type strain sequencing project: providing services to taxonomists for standard genome sequencing and annotation.</title>
        <authorList>
            <consortium name="The Broad Institute Genomics Platform"/>
            <consortium name="The Broad Institute Genome Sequencing Center for Infectious Disease"/>
            <person name="Wu L."/>
            <person name="Ma J."/>
        </authorList>
    </citation>
    <scope>NUCLEOTIDE SEQUENCE [LARGE SCALE GENOMIC DNA]</scope>
    <source>
        <strain evidence="2">CGMCC 1.16444</strain>
    </source>
</reference>
<comment type="caution">
    <text evidence="1">The sequence shown here is derived from an EMBL/GenBank/DDBJ whole genome shotgun (WGS) entry which is preliminary data.</text>
</comment>
<dbReference type="Proteomes" id="UP001595796">
    <property type="component" value="Unassembled WGS sequence"/>
</dbReference>
<name>A0ABV9YYZ6_9HYPH</name>
<dbReference type="RefSeq" id="WP_114956612.1">
    <property type="nucleotide sequence ID" value="NZ_JBHSJF010000006.1"/>
</dbReference>
<evidence type="ECO:0000313" key="1">
    <source>
        <dbReference type="EMBL" id="MFC5067816.1"/>
    </source>
</evidence>